<dbReference type="InterPro" id="IPR010987">
    <property type="entry name" value="Glutathione-S-Trfase_C-like"/>
</dbReference>
<dbReference type="InterPro" id="IPR053836">
    <property type="entry name" value="Arc1-like_N"/>
</dbReference>
<reference evidence="10" key="1">
    <citation type="journal article" date="2019" name="Nat. Commun.">
        <title>Genome-wide association mapping of date palm fruit traits.</title>
        <authorList>
            <person name="Hazzouri K.M."/>
            <person name="Gros-Balthazard M."/>
            <person name="Flowers J.M."/>
            <person name="Copetti D."/>
            <person name="Lemansour A."/>
            <person name="Lebrun M."/>
            <person name="Masmoudi K."/>
            <person name="Ferrand S."/>
            <person name="Dhar M.I."/>
            <person name="Fresquez Z.A."/>
            <person name="Rosas U."/>
            <person name="Zhang J."/>
            <person name="Talag J."/>
            <person name="Lee S."/>
            <person name="Kudrna D."/>
            <person name="Powell R.F."/>
            <person name="Leitch I.J."/>
            <person name="Krueger R.R."/>
            <person name="Wing R.A."/>
            <person name="Amiri K.M.A."/>
            <person name="Purugganan M.D."/>
        </authorList>
    </citation>
    <scope>NUCLEOTIDE SEQUENCE [LARGE SCALE GENOMIC DNA]</scope>
    <source>
        <strain evidence="10">cv. Khalas</strain>
    </source>
</reference>
<keyword evidence="10" id="KW-1185">Reference proteome</keyword>
<feature type="domain" description="TRNA-binding" evidence="9">
    <location>
        <begin position="227"/>
        <end position="330"/>
    </location>
</feature>
<comment type="subcellular location">
    <subcellularLocation>
        <location evidence="1">Cytoplasm</location>
    </subcellularLocation>
</comment>
<evidence type="ECO:0000313" key="10">
    <source>
        <dbReference type="Proteomes" id="UP000228380"/>
    </source>
</evidence>
<dbReference type="Pfam" id="PF21972">
    <property type="entry name" value="Arc1p_N_like"/>
    <property type="match status" value="1"/>
</dbReference>
<evidence type="ECO:0000256" key="5">
    <source>
        <dbReference type="ARBA" id="ARBA00022917"/>
    </source>
</evidence>
<keyword evidence="5" id="KW-0648">Protein biosynthesis</keyword>
<evidence type="ECO:0000313" key="11">
    <source>
        <dbReference type="RefSeq" id="XP_038988316.1"/>
    </source>
</evidence>
<dbReference type="SUPFAM" id="SSF47616">
    <property type="entry name" value="GST C-terminal domain-like"/>
    <property type="match status" value="1"/>
</dbReference>
<dbReference type="InterPro" id="IPR036282">
    <property type="entry name" value="Glutathione-S-Trfase_C_sf"/>
</dbReference>
<dbReference type="PROSITE" id="PS50405">
    <property type="entry name" value="GST_CTER"/>
    <property type="match status" value="1"/>
</dbReference>
<dbReference type="InterPro" id="IPR012340">
    <property type="entry name" value="NA-bd_OB-fold"/>
</dbReference>
<dbReference type="GO" id="GO:0000049">
    <property type="term" value="F:tRNA binding"/>
    <property type="evidence" value="ECO:0007669"/>
    <property type="project" value="UniProtKB-UniRule"/>
</dbReference>
<dbReference type="GO" id="GO:0032991">
    <property type="term" value="C:protein-containing complex"/>
    <property type="evidence" value="ECO:0007669"/>
    <property type="project" value="UniProtKB-ARBA"/>
</dbReference>
<reference evidence="11" key="2">
    <citation type="submission" date="2025-08" db="UniProtKB">
        <authorList>
            <consortium name="RefSeq"/>
        </authorList>
    </citation>
    <scope>IDENTIFICATION</scope>
    <source>
        <tissue evidence="11">Young leaves</tissue>
    </source>
</reference>
<dbReference type="GeneID" id="103708907"/>
<evidence type="ECO:0000256" key="6">
    <source>
        <dbReference type="PROSITE-ProRule" id="PRU00209"/>
    </source>
</evidence>
<dbReference type="AlphaFoldDB" id="A0A8B9ANI5"/>
<proteinExistence type="predicted"/>
<feature type="domain" description="GST C-terminal" evidence="8">
    <location>
        <begin position="38"/>
        <end position="173"/>
    </location>
</feature>
<dbReference type="PANTHER" id="PTHR11586">
    <property type="entry name" value="TRNA-AMINOACYLATION COFACTOR ARC1 FAMILY MEMBER"/>
    <property type="match status" value="1"/>
</dbReference>
<dbReference type="FunFam" id="2.40.50.140:FF:000047">
    <property type="entry name" value="tyrosine--tRNA ligase, cytoplasmic isoform X2"/>
    <property type="match status" value="1"/>
</dbReference>
<accession>A0A8B9ANI5</accession>
<organism evidence="10 11">
    <name type="scientific">Phoenix dactylifera</name>
    <name type="common">Date palm</name>
    <dbReference type="NCBI Taxonomy" id="42345"/>
    <lineage>
        <taxon>Eukaryota</taxon>
        <taxon>Viridiplantae</taxon>
        <taxon>Streptophyta</taxon>
        <taxon>Embryophyta</taxon>
        <taxon>Tracheophyta</taxon>
        <taxon>Spermatophyta</taxon>
        <taxon>Magnoliopsida</taxon>
        <taxon>Liliopsida</taxon>
        <taxon>Arecaceae</taxon>
        <taxon>Coryphoideae</taxon>
        <taxon>Phoeniceae</taxon>
        <taxon>Phoenix</taxon>
    </lineage>
</organism>
<evidence type="ECO:0000256" key="7">
    <source>
        <dbReference type="SAM" id="MobiDB-lite"/>
    </source>
</evidence>
<dbReference type="PROSITE" id="PS50886">
    <property type="entry name" value="TRBD"/>
    <property type="match status" value="1"/>
</dbReference>
<evidence type="ECO:0000256" key="1">
    <source>
        <dbReference type="ARBA" id="ARBA00004496"/>
    </source>
</evidence>
<dbReference type="RefSeq" id="XP_038988316.1">
    <property type="nucleotide sequence ID" value="XM_039132388.1"/>
</dbReference>
<dbReference type="InterPro" id="IPR002547">
    <property type="entry name" value="tRNA-bd_dom"/>
</dbReference>
<evidence type="ECO:0000259" key="8">
    <source>
        <dbReference type="PROSITE" id="PS50405"/>
    </source>
</evidence>
<name>A0A8B9ANI5_PHODC</name>
<keyword evidence="11" id="KW-0436">Ligase</keyword>
<dbReference type="Gene3D" id="2.40.50.140">
    <property type="entry name" value="Nucleic acid-binding proteins"/>
    <property type="match status" value="1"/>
</dbReference>
<dbReference type="CDD" id="cd02799">
    <property type="entry name" value="tRNA_bind_EMAP-II_like"/>
    <property type="match status" value="1"/>
</dbReference>
<dbReference type="Gene3D" id="1.20.1050.130">
    <property type="match status" value="1"/>
</dbReference>
<keyword evidence="2" id="KW-0963">Cytoplasm</keyword>
<keyword evidence="4 6" id="KW-0694">RNA-binding</keyword>
<gene>
    <name evidence="11" type="primary">LOC103708907</name>
</gene>
<dbReference type="PANTHER" id="PTHR11586:SF33">
    <property type="entry name" value="AMINOACYL TRNA SYNTHASE COMPLEX-INTERACTING MULTIFUNCTIONAL PROTEIN 1"/>
    <property type="match status" value="1"/>
</dbReference>
<dbReference type="SUPFAM" id="SSF50249">
    <property type="entry name" value="Nucleic acid-binding proteins"/>
    <property type="match status" value="1"/>
</dbReference>
<evidence type="ECO:0000256" key="3">
    <source>
        <dbReference type="ARBA" id="ARBA00022555"/>
    </source>
</evidence>
<keyword evidence="3 6" id="KW-0820">tRNA-binding</keyword>
<dbReference type="GO" id="GO:0006412">
    <property type="term" value="P:translation"/>
    <property type="evidence" value="ECO:0007669"/>
    <property type="project" value="UniProtKB-KW"/>
</dbReference>
<dbReference type="Proteomes" id="UP000228380">
    <property type="component" value="Chromosome 12"/>
</dbReference>
<evidence type="ECO:0000256" key="2">
    <source>
        <dbReference type="ARBA" id="ARBA00022490"/>
    </source>
</evidence>
<dbReference type="InterPro" id="IPR051270">
    <property type="entry name" value="Tyrosine-tRNA_ligase_regulator"/>
</dbReference>
<feature type="compositionally biased region" description="Basic and acidic residues" evidence="7">
    <location>
        <begin position="172"/>
        <end position="198"/>
    </location>
</feature>
<dbReference type="GO" id="GO:0016874">
    <property type="term" value="F:ligase activity"/>
    <property type="evidence" value="ECO:0007669"/>
    <property type="project" value="UniProtKB-KW"/>
</dbReference>
<dbReference type="GO" id="GO:0005737">
    <property type="term" value="C:cytoplasm"/>
    <property type="evidence" value="ECO:0007669"/>
    <property type="project" value="UniProtKB-SubCell"/>
</dbReference>
<feature type="compositionally biased region" description="Basic and acidic residues" evidence="7">
    <location>
        <begin position="206"/>
        <end position="219"/>
    </location>
</feature>
<dbReference type="Pfam" id="PF01588">
    <property type="entry name" value="tRNA_bind"/>
    <property type="match status" value="1"/>
</dbReference>
<sequence length="388" mass="41847">MTAAMESKGSGGVDIASNRNKAILHALSKRLSFDRKKFPSESIGGYDIMSLISNILQLSASGVPLQNPDEIMKWVTFASDFPSEADACHATLKGLNEDLAQRAVLLGDGLKPSVADIVVFSTLHHFVSQLTASDMQKFSNVMRWMDYIQCSKKADKTDADLTSKKVTQGPKNVDKPEGNIDPKKGAAEKKASGDDKAAETSTKNNKPTEEKKKASEKASAEKETECSITILNIQVGVIRKAWKHPSADSLLVEEIDLGDGNLRQVVSGLAKFCSPDDLLNRRVVLITNVKPGKLRDVMSAGLVLCASNQDHTVVEPLIPPEGAKLGECVSFSGYEGKPEDILNPKKKQLEKITPHLYTDDKGVATYKGTPFMTSAGPCASSISNASIK</sequence>
<feature type="region of interest" description="Disordered" evidence="7">
    <location>
        <begin position="158"/>
        <end position="219"/>
    </location>
</feature>
<evidence type="ECO:0000259" key="9">
    <source>
        <dbReference type="PROSITE" id="PS50886"/>
    </source>
</evidence>
<evidence type="ECO:0000256" key="4">
    <source>
        <dbReference type="ARBA" id="ARBA00022884"/>
    </source>
</evidence>
<protein>
    <submittedName>
        <fullName evidence="11">Probable methionine--tRNA ligase isoform X2</fullName>
    </submittedName>
</protein>